<dbReference type="Gene3D" id="3.40.50.12780">
    <property type="entry name" value="N-terminal domain of ligase-like"/>
    <property type="match status" value="1"/>
</dbReference>
<organism evidence="3">
    <name type="scientific">Streptomyces sp. NBC_01393</name>
    <dbReference type="NCBI Taxonomy" id="2903851"/>
    <lineage>
        <taxon>Bacteria</taxon>
        <taxon>Bacillati</taxon>
        <taxon>Actinomycetota</taxon>
        <taxon>Actinomycetes</taxon>
        <taxon>Kitasatosporales</taxon>
        <taxon>Streptomycetaceae</taxon>
        <taxon>Streptomyces</taxon>
    </lineage>
</organism>
<sequence>MAGSELPADLRSLPELFAGVAAERGDAPAVAGDGRQVGYAETGRSAEAVAALLTAAGIGRGDFVGVLLERSPRAPSWILGVLKSGAAYVPLDPSYPAERLRYMADDAGLAALVGDPDRAAVCGLDRLTVIDPEAGPVSVAAPAAPPCPDDPAYVIYTSGSTGLPKGCVVTHGNVLALLRASLPLFDLGTDDRWTLFHSASFDFSVWELWGAWATGGTAVVVPAETARAPEEFLRLLTDERITVLNQVPSAFRYLSREYADSGAPTSALRYVVFGGESVDLDVVRAFLAAAPAPAPEVVNMYGITEITVHATHLRLTAEHLAGEVSSPIGSPLPHLSIELRDDALRLVEDGEAGEMWVAGAGVAAGYLNRPELTAERFRTIDGRRLYRTGDLARRLPDGRLAYLGRNDQQVKLRGHRVELGEVEAGLRAAPQISDAAALVTRDGIGNDLLIALVVPAEPGELDVAALRRHARTTMPAHLVPTRFHRVGELPLTSSGKLDRRALAECAAEAAVPRARILVVDPIDSGAL</sequence>
<dbReference type="Pfam" id="PF13193">
    <property type="entry name" value="AMP-binding_C"/>
    <property type="match status" value="1"/>
</dbReference>
<dbReference type="GO" id="GO:0044550">
    <property type="term" value="P:secondary metabolite biosynthetic process"/>
    <property type="evidence" value="ECO:0007669"/>
    <property type="project" value="TreeGrafter"/>
</dbReference>
<accession>A0AAU3HTW6</accession>
<dbReference type="GO" id="GO:0031177">
    <property type="term" value="F:phosphopantetheine binding"/>
    <property type="evidence" value="ECO:0007669"/>
    <property type="project" value="TreeGrafter"/>
</dbReference>
<dbReference type="InterPro" id="IPR042099">
    <property type="entry name" value="ANL_N_sf"/>
</dbReference>
<evidence type="ECO:0000313" key="3">
    <source>
        <dbReference type="EMBL" id="WTZ07737.1"/>
    </source>
</evidence>
<feature type="domain" description="AMP-dependent synthetase/ligase" evidence="1">
    <location>
        <begin position="20"/>
        <end position="367"/>
    </location>
</feature>
<dbReference type="NCBIfam" id="TIGR01733">
    <property type="entry name" value="AA-adenyl-dom"/>
    <property type="match status" value="1"/>
</dbReference>
<dbReference type="InterPro" id="IPR045851">
    <property type="entry name" value="AMP-bd_C_sf"/>
</dbReference>
<gene>
    <name evidence="3" type="ORF">OG699_06840</name>
</gene>
<dbReference type="Gene3D" id="3.30.300.30">
    <property type="match status" value="1"/>
</dbReference>
<dbReference type="AlphaFoldDB" id="A0AAU3HTW6"/>
<dbReference type="Pfam" id="PF00501">
    <property type="entry name" value="AMP-binding"/>
    <property type="match status" value="1"/>
</dbReference>
<dbReference type="SUPFAM" id="SSF56801">
    <property type="entry name" value="Acetyl-CoA synthetase-like"/>
    <property type="match status" value="1"/>
</dbReference>
<dbReference type="PANTHER" id="PTHR45527">
    <property type="entry name" value="NONRIBOSOMAL PEPTIDE SYNTHETASE"/>
    <property type="match status" value="1"/>
</dbReference>
<protein>
    <submittedName>
        <fullName evidence="3">Amino acid adenylation domain-containing protein</fullName>
    </submittedName>
</protein>
<dbReference type="InterPro" id="IPR000873">
    <property type="entry name" value="AMP-dep_synth/lig_dom"/>
</dbReference>
<dbReference type="FunFam" id="3.40.50.12780:FF:000012">
    <property type="entry name" value="Non-ribosomal peptide synthetase"/>
    <property type="match status" value="1"/>
</dbReference>
<evidence type="ECO:0000259" key="1">
    <source>
        <dbReference type="Pfam" id="PF00501"/>
    </source>
</evidence>
<feature type="domain" description="AMP-binding enzyme C-terminal" evidence="2">
    <location>
        <begin position="421"/>
        <end position="496"/>
    </location>
</feature>
<dbReference type="EMBL" id="CP109546">
    <property type="protein sequence ID" value="WTZ07737.1"/>
    <property type="molecule type" value="Genomic_DNA"/>
</dbReference>
<name>A0AAU3HTW6_9ACTN</name>
<dbReference type="InterPro" id="IPR010071">
    <property type="entry name" value="AA_adenyl_dom"/>
</dbReference>
<dbReference type="InterPro" id="IPR020845">
    <property type="entry name" value="AMP-binding_CS"/>
</dbReference>
<proteinExistence type="predicted"/>
<dbReference type="GO" id="GO:0043041">
    <property type="term" value="P:amino acid activation for nonribosomal peptide biosynthetic process"/>
    <property type="evidence" value="ECO:0007669"/>
    <property type="project" value="TreeGrafter"/>
</dbReference>
<dbReference type="PROSITE" id="PS00455">
    <property type="entry name" value="AMP_BINDING"/>
    <property type="match status" value="1"/>
</dbReference>
<dbReference type="GO" id="GO:0005829">
    <property type="term" value="C:cytosol"/>
    <property type="evidence" value="ECO:0007669"/>
    <property type="project" value="TreeGrafter"/>
</dbReference>
<evidence type="ECO:0000259" key="2">
    <source>
        <dbReference type="Pfam" id="PF13193"/>
    </source>
</evidence>
<dbReference type="PANTHER" id="PTHR45527:SF1">
    <property type="entry name" value="FATTY ACID SYNTHASE"/>
    <property type="match status" value="1"/>
</dbReference>
<reference evidence="3" key="1">
    <citation type="submission" date="2022-10" db="EMBL/GenBank/DDBJ databases">
        <title>The complete genomes of actinobacterial strains from the NBC collection.</title>
        <authorList>
            <person name="Joergensen T.S."/>
            <person name="Alvarez Arevalo M."/>
            <person name="Sterndorff E.B."/>
            <person name="Faurdal D."/>
            <person name="Vuksanovic O."/>
            <person name="Mourched A.-S."/>
            <person name="Charusanti P."/>
            <person name="Shaw S."/>
            <person name="Blin K."/>
            <person name="Weber T."/>
        </authorList>
    </citation>
    <scope>NUCLEOTIDE SEQUENCE</scope>
    <source>
        <strain evidence="3">NBC_01393</strain>
    </source>
</reference>
<dbReference type="InterPro" id="IPR025110">
    <property type="entry name" value="AMP-bd_C"/>
</dbReference>